<proteinExistence type="predicted"/>
<evidence type="ECO:0008006" key="4">
    <source>
        <dbReference type="Google" id="ProtNLM"/>
    </source>
</evidence>
<reference evidence="2 3" key="1">
    <citation type="submission" date="2021-03" db="EMBL/GenBank/DDBJ databases">
        <title>Antimicrobial resistance genes in bacteria isolated from Japanese honey, and their potential for conferring macrolide and lincosamide resistance in the American foulbrood pathogen Paenibacillus larvae.</title>
        <authorList>
            <person name="Okamoto M."/>
            <person name="Kumagai M."/>
            <person name="Kanamori H."/>
            <person name="Takamatsu D."/>
        </authorList>
    </citation>
    <scope>NUCLEOTIDE SEQUENCE [LARGE SCALE GENOMIC DNA]</scope>
    <source>
        <strain evidence="2 3">J8TS2</strain>
    </source>
</reference>
<comment type="caution">
    <text evidence="2">The sequence shown here is derived from an EMBL/GenBank/DDBJ whole genome shotgun (WGS) entry which is preliminary data.</text>
</comment>
<keyword evidence="1" id="KW-0472">Membrane</keyword>
<gene>
    <name evidence="2" type="ORF">J8TS2_33570</name>
</gene>
<keyword evidence="3" id="KW-1185">Reference proteome</keyword>
<dbReference type="EMBL" id="BORB01000034">
    <property type="protein sequence ID" value="GIN59038.1"/>
    <property type="molecule type" value="Genomic_DNA"/>
</dbReference>
<feature type="transmembrane region" description="Helical" evidence="1">
    <location>
        <begin position="20"/>
        <end position="53"/>
    </location>
</feature>
<evidence type="ECO:0000313" key="3">
    <source>
        <dbReference type="Proteomes" id="UP000679950"/>
    </source>
</evidence>
<accession>A0ABQ4KNR4</accession>
<organism evidence="2 3">
    <name type="scientific">Lederbergia ruris</name>
    <dbReference type="NCBI Taxonomy" id="217495"/>
    <lineage>
        <taxon>Bacteria</taxon>
        <taxon>Bacillati</taxon>
        <taxon>Bacillota</taxon>
        <taxon>Bacilli</taxon>
        <taxon>Bacillales</taxon>
        <taxon>Bacillaceae</taxon>
        <taxon>Lederbergia</taxon>
    </lineage>
</organism>
<evidence type="ECO:0000313" key="2">
    <source>
        <dbReference type="EMBL" id="GIN59038.1"/>
    </source>
</evidence>
<keyword evidence="1" id="KW-1133">Transmembrane helix</keyword>
<dbReference type="RefSeq" id="WP_158324402.1">
    <property type="nucleotide sequence ID" value="NZ_BORB01000034.1"/>
</dbReference>
<sequence length="95" mass="10317">MDNTEKIIIQKEETNGLATAAMVLGIIGIILGVIPFIGWFTLPLWLLAIIFGFIGMRNPVKKGFAITGIILGTLTFVYKIGFWIVLILSSAASGY</sequence>
<protein>
    <recommendedName>
        <fullName evidence="4">DUF4190 domain-containing protein</fullName>
    </recommendedName>
</protein>
<feature type="transmembrane region" description="Helical" evidence="1">
    <location>
        <begin position="65"/>
        <end position="88"/>
    </location>
</feature>
<evidence type="ECO:0000256" key="1">
    <source>
        <dbReference type="SAM" id="Phobius"/>
    </source>
</evidence>
<name>A0ABQ4KNR4_9BACI</name>
<keyword evidence="1" id="KW-0812">Transmembrane</keyword>
<dbReference type="Proteomes" id="UP000679950">
    <property type="component" value="Unassembled WGS sequence"/>
</dbReference>